<comment type="caution">
    <text evidence="2">The sequence shown here is derived from an EMBL/GenBank/DDBJ whole genome shotgun (WGS) entry which is preliminary data.</text>
</comment>
<feature type="domain" description="Lipoyl-binding" evidence="1">
    <location>
        <begin position="1"/>
        <end position="63"/>
    </location>
</feature>
<proteinExistence type="predicted"/>
<keyword evidence="3" id="KW-1185">Reference proteome</keyword>
<reference evidence="2" key="2">
    <citation type="submission" date="2020-09" db="EMBL/GenBank/DDBJ databases">
        <authorList>
            <person name="Sun Q."/>
            <person name="Zhou Y."/>
        </authorList>
    </citation>
    <scope>NUCLEOTIDE SEQUENCE</scope>
    <source>
        <strain evidence="2">CGMCC 4.3508</strain>
    </source>
</reference>
<dbReference type="InterPro" id="IPR000089">
    <property type="entry name" value="Biotin_lipoyl"/>
</dbReference>
<dbReference type="Gene3D" id="2.40.50.100">
    <property type="match status" value="1"/>
</dbReference>
<accession>A0A917VQW6</accession>
<organism evidence="2 3">
    <name type="scientific">Nocardia jinanensis</name>
    <dbReference type="NCBI Taxonomy" id="382504"/>
    <lineage>
        <taxon>Bacteria</taxon>
        <taxon>Bacillati</taxon>
        <taxon>Actinomycetota</taxon>
        <taxon>Actinomycetes</taxon>
        <taxon>Mycobacteriales</taxon>
        <taxon>Nocardiaceae</taxon>
        <taxon>Nocardia</taxon>
    </lineage>
</organism>
<name>A0A917VQW6_9NOCA</name>
<evidence type="ECO:0000313" key="3">
    <source>
        <dbReference type="Proteomes" id="UP000638263"/>
    </source>
</evidence>
<sequence length="63" mass="6636">MVSTVLTVEVEIGEQVTIDQTLVLLESMKMEIPVITEAGGEVASIAVTPGQVLQQGDLIAVIQ</sequence>
<reference evidence="2" key="1">
    <citation type="journal article" date="2014" name="Int. J. Syst. Evol. Microbiol.">
        <title>Complete genome sequence of Corynebacterium casei LMG S-19264T (=DSM 44701T), isolated from a smear-ripened cheese.</title>
        <authorList>
            <consortium name="US DOE Joint Genome Institute (JGI-PGF)"/>
            <person name="Walter F."/>
            <person name="Albersmeier A."/>
            <person name="Kalinowski J."/>
            <person name="Ruckert C."/>
        </authorList>
    </citation>
    <scope>NUCLEOTIDE SEQUENCE</scope>
    <source>
        <strain evidence="2">CGMCC 4.3508</strain>
    </source>
</reference>
<dbReference type="AlphaFoldDB" id="A0A917VQW6"/>
<evidence type="ECO:0000313" key="2">
    <source>
        <dbReference type="EMBL" id="GGL08966.1"/>
    </source>
</evidence>
<protein>
    <submittedName>
        <fullName evidence="2">Biotinylated protein TB7.3</fullName>
    </submittedName>
</protein>
<dbReference type="Pfam" id="PF00364">
    <property type="entry name" value="Biotin_lipoyl"/>
    <property type="match status" value="1"/>
</dbReference>
<dbReference type="SUPFAM" id="SSF51230">
    <property type="entry name" value="Single hybrid motif"/>
    <property type="match status" value="1"/>
</dbReference>
<dbReference type="EMBL" id="BMMH01000004">
    <property type="protein sequence ID" value="GGL08966.1"/>
    <property type="molecule type" value="Genomic_DNA"/>
</dbReference>
<evidence type="ECO:0000259" key="1">
    <source>
        <dbReference type="PROSITE" id="PS50968"/>
    </source>
</evidence>
<dbReference type="Proteomes" id="UP000638263">
    <property type="component" value="Unassembled WGS sequence"/>
</dbReference>
<gene>
    <name evidence="2" type="ORF">GCM10011588_24110</name>
</gene>
<dbReference type="InterPro" id="IPR011053">
    <property type="entry name" value="Single_hybrid_motif"/>
</dbReference>
<dbReference type="CDD" id="cd06850">
    <property type="entry name" value="biotinyl_domain"/>
    <property type="match status" value="1"/>
</dbReference>
<dbReference type="NCBIfam" id="NF004547">
    <property type="entry name" value="PRK05889.1"/>
    <property type="match status" value="1"/>
</dbReference>
<dbReference type="PROSITE" id="PS50968">
    <property type="entry name" value="BIOTINYL_LIPOYL"/>
    <property type="match status" value="1"/>
</dbReference>